<dbReference type="EMBL" id="JAINUG010000032">
    <property type="protein sequence ID" value="KAJ8409126.1"/>
    <property type="molecule type" value="Genomic_DNA"/>
</dbReference>
<keyword evidence="1" id="KW-1133">Transmembrane helix</keyword>
<sequence>MIVGRTLKLSFQVEHGKVQKQEAGSLALTVAPPIQNSRDRKEAGQLRGMFCSHGFSENFGDFDRGLQLQLCVWANAQQTGWLADPICCSVVPSPLTPAYHEVCVLRAPTCDDKDFIILNRAEREKAEEKEERKGLLCCAVTLHRTWDHQEKSQSSVPRTARPQKASLNLSDVNGAQMFKCQCGPRVLFTSCEEHSIGSFLLYTLLFFGTFLYPFHCVLVTPY</sequence>
<keyword evidence="3" id="KW-1185">Reference proteome</keyword>
<feature type="transmembrane region" description="Helical" evidence="1">
    <location>
        <begin position="199"/>
        <end position="220"/>
    </location>
</feature>
<reference evidence="2" key="1">
    <citation type="journal article" date="2023" name="Science">
        <title>Genome structures resolve the early diversification of teleost fishes.</title>
        <authorList>
            <person name="Parey E."/>
            <person name="Louis A."/>
            <person name="Montfort J."/>
            <person name="Bouchez O."/>
            <person name="Roques C."/>
            <person name="Iampietro C."/>
            <person name="Lluch J."/>
            <person name="Castinel A."/>
            <person name="Donnadieu C."/>
            <person name="Desvignes T."/>
            <person name="Floi Bucao C."/>
            <person name="Jouanno E."/>
            <person name="Wen M."/>
            <person name="Mejri S."/>
            <person name="Dirks R."/>
            <person name="Jansen H."/>
            <person name="Henkel C."/>
            <person name="Chen W.J."/>
            <person name="Zahm M."/>
            <person name="Cabau C."/>
            <person name="Klopp C."/>
            <person name="Thompson A.W."/>
            <person name="Robinson-Rechavi M."/>
            <person name="Braasch I."/>
            <person name="Lecointre G."/>
            <person name="Bobe J."/>
            <person name="Postlethwait J.H."/>
            <person name="Berthelot C."/>
            <person name="Roest Crollius H."/>
            <person name="Guiguen Y."/>
        </authorList>
    </citation>
    <scope>NUCLEOTIDE SEQUENCE</scope>
    <source>
        <strain evidence="2">NC1722</strain>
    </source>
</reference>
<dbReference type="AlphaFoldDB" id="A0AAD7SUU0"/>
<evidence type="ECO:0000256" key="1">
    <source>
        <dbReference type="SAM" id="Phobius"/>
    </source>
</evidence>
<comment type="caution">
    <text evidence="2">The sequence shown here is derived from an EMBL/GenBank/DDBJ whole genome shotgun (WGS) entry which is preliminary data.</text>
</comment>
<evidence type="ECO:0000313" key="2">
    <source>
        <dbReference type="EMBL" id="KAJ8409126.1"/>
    </source>
</evidence>
<name>A0AAD7SUU0_9TELE</name>
<protein>
    <submittedName>
        <fullName evidence="2">Uncharacterized protein</fullName>
    </submittedName>
</protein>
<keyword evidence="1" id="KW-0812">Transmembrane</keyword>
<evidence type="ECO:0000313" key="3">
    <source>
        <dbReference type="Proteomes" id="UP001221898"/>
    </source>
</evidence>
<gene>
    <name evidence="2" type="ORF">AAFF_G00241470</name>
</gene>
<proteinExistence type="predicted"/>
<organism evidence="2 3">
    <name type="scientific">Aldrovandia affinis</name>
    <dbReference type="NCBI Taxonomy" id="143900"/>
    <lineage>
        <taxon>Eukaryota</taxon>
        <taxon>Metazoa</taxon>
        <taxon>Chordata</taxon>
        <taxon>Craniata</taxon>
        <taxon>Vertebrata</taxon>
        <taxon>Euteleostomi</taxon>
        <taxon>Actinopterygii</taxon>
        <taxon>Neopterygii</taxon>
        <taxon>Teleostei</taxon>
        <taxon>Notacanthiformes</taxon>
        <taxon>Halosauridae</taxon>
        <taxon>Aldrovandia</taxon>
    </lineage>
</organism>
<dbReference type="Proteomes" id="UP001221898">
    <property type="component" value="Unassembled WGS sequence"/>
</dbReference>
<accession>A0AAD7SUU0</accession>
<keyword evidence="1" id="KW-0472">Membrane</keyword>